<dbReference type="OrthoDB" id="7668193at2759"/>
<feature type="region of interest" description="Disordered" evidence="3">
    <location>
        <begin position="75"/>
        <end position="110"/>
    </location>
</feature>
<reference evidence="4 5" key="1">
    <citation type="submission" date="2021-02" db="EMBL/GenBank/DDBJ databases">
        <title>Porcisia hertigi Genome sequencing and assembly.</title>
        <authorList>
            <person name="Almutairi H."/>
            <person name="Gatherer D."/>
        </authorList>
    </citation>
    <scope>NUCLEOTIDE SEQUENCE [LARGE SCALE GENOMIC DNA]</scope>
    <source>
        <strain evidence="4 5">C119</strain>
    </source>
</reference>
<dbReference type="SUPFAM" id="SSF50978">
    <property type="entry name" value="WD40 repeat-like"/>
    <property type="match status" value="1"/>
</dbReference>
<dbReference type="PANTHER" id="PTHR19854:SF1">
    <property type="entry name" value="GUANINE NUCLEOTIDE-BINDING PROTEIN SUBUNIT BETA-LIKE PROTEIN 1"/>
    <property type="match status" value="1"/>
</dbReference>
<gene>
    <name evidence="4" type="ORF">JKF63_00701</name>
</gene>
<keyword evidence="5" id="KW-1185">Reference proteome</keyword>
<dbReference type="Proteomes" id="UP000674318">
    <property type="component" value="Unassembled WGS sequence"/>
</dbReference>
<dbReference type="AlphaFoldDB" id="A0A836KXB2"/>
<dbReference type="RefSeq" id="XP_067752909.1">
    <property type="nucleotide sequence ID" value="XM_067896752.1"/>
</dbReference>
<organism evidence="4 5">
    <name type="scientific">Porcisia hertigi</name>
    <dbReference type="NCBI Taxonomy" id="2761500"/>
    <lineage>
        <taxon>Eukaryota</taxon>
        <taxon>Discoba</taxon>
        <taxon>Euglenozoa</taxon>
        <taxon>Kinetoplastea</taxon>
        <taxon>Metakinetoplastina</taxon>
        <taxon>Trypanosomatida</taxon>
        <taxon>Trypanosomatidae</taxon>
        <taxon>Leishmaniinae</taxon>
        <taxon>Porcisia</taxon>
    </lineage>
</organism>
<keyword evidence="1" id="KW-0853">WD repeat</keyword>
<feature type="region of interest" description="Disordered" evidence="3">
    <location>
        <begin position="314"/>
        <end position="341"/>
    </location>
</feature>
<dbReference type="KEGG" id="phet:94286829"/>
<comment type="caution">
    <text evidence="4">The sequence shown here is derived from an EMBL/GenBank/DDBJ whole genome shotgun (WGS) entry which is preliminary data.</text>
</comment>
<dbReference type="InterPro" id="IPR001680">
    <property type="entry name" value="WD40_rpt"/>
</dbReference>
<evidence type="ECO:0000256" key="3">
    <source>
        <dbReference type="SAM" id="MobiDB-lite"/>
    </source>
</evidence>
<evidence type="ECO:0000313" key="4">
    <source>
        <dbReference type="EMBL" id="KAG5490581.1"/>
    </source>
</evidence>
<sequence>MASAGEQSLPPLFVLQKHVDPVLCCRFYPSEAYQRDESNWFLTGDAGGLVVLWNLCTRREIISFSVLTEAHRQLRGGSQRGLESGTRTRAEPVPGNEGLSEQANTSPLGPHSRSILSVGFIPLSLSSLQPTEHTGHSGGVVEVLRGRGTEGAMTNAPVCPTPLESAAKGTTGWAQQGRQRFRLPRRAPTPCVTSGQEPCSSVGDVVNDSVPGVAFAPSSTICFYTHCRDQRVYIWCLRRPCVGVRPISACNLEPRLVAVLTAPQHGFCPVESVSKTVGPFTRTYLAIPHDSGGEVTVWELAWRQPGSARFASAMEAEKGSLDRPPSSSGSASVCEDEEEEMSTSELNPMDAFIARAAAEERRQAKMKQKSSRLTGESESDDLFLPAALPKLLVSRGERSSMLCYVDPAATTGSSNFSIRLLCTFSACPTFKGGTIMRLTMCRDAQHIAVAFESGHIVLARYRIAHVTGMSDQPGETRQTSVSVCEPQVRNVTRAFAESALVCWWSGRRMLACSAEGGMHCYNMVSTAEGLLEAQLVWSVTLRKGIGSVFLQRNLVVAGCWDSTLRLYDARDGRLVSILSYQRGAINEVRMAPPTIARVAAFGFDVRQPRLYADLPDASSTTTTTACIASSTAGVKQEGMSQYVEAPLCEASTSDTMFSNDRSGAQTAEEQLVYLFASASKDSTVALWRVDLGVAVEAAAAARSAITA</sequence>
<dbReference type="PANTHER" id="PTHR19854">
    <property type="entry name" value="TRANSDUCIN BETA-LIKE 3"/>
    <property type="match status" value="1"/>
</dbReference>
<name>A0A836KXB2_9TRYP</name>
<keyword evidence="2" id="KW-0677">Repeat</keyword>
<dbReference type="InterPro" id="IPR036322">
    <property type="entry name" value="WD40_repeat_dom_sf"/>
</dbReference>
<dbReference type="InterPro" id="IPR015943">
    <property type="entry name" value="WD40/YVTN_repeat-like_dom_sf"/>
</dbReference>
<dbReference type="EMBL" id="JAFJZO010000036">
    <property type="protein sequence ID" value="KAG5490581.1"/>
    <property type="molecule type" value="Genomic_DNA"/>
</dbReference>
<dbReference type="GeneID" id="94286829"/>
<dbReference type="SMART" id="SM00320">
    <property type="entry name" value="WD40"/>
    <property type="match status" value="3"/>
</dbReference>
<accession>A0A836KXB2</accession>
<dbReference type="Gene3D" id="2.130.10.10">
    <property type="entry name" value="YVTN repeat-like/Quinoprotein amine dehydrogenase"/>
    <property type="match status" value="2"/>
</dbReference>
<evidence type="ECO:0000313" key="5">
    <source>
        <dbReference type="Proteomes" id="UP000674318"/>
    </source>
</evidence>
<proteinExistence type="predicted"/>
<protein>
    <submittedName>
        <fullName evidence="4">Uncharacterized protein</fullName>
    </submittedName>
</protein>
<evidence type="ECO:0000256" key="2">
    <source>
        <dbReference type="ARBA" id="ARBA00022737"/>
    </source>
</evidence>
<evidence type="ECO:0000256" key="1">
    <source>
        <dbReference type="ARBA" id="ARBA00022574"/>
    </source>
</evidence>